<proteinExistence type="predicted"/>
<dbReference type="Pfam" id="PF00172">
    <property type="entry name" value="Zn_clus"/>
    <property type="match status" value="1"/>
</dbReference>
<dbReference type="PROSITE" id="PS00463">
    <property type="entry name" value="ZN2_CY6_FUNGAL_1"/>
    <property type="match status" value="1"/>
</dbReference>
<dbReference type="OrthoDB" id="2571985at2759"/>
<evidence type="ECO:0000256" key="2">
    <source>
        <dbReference type="ARBA" id="ARBA00023163"/>
    </source>
</evidence>
<dbReference type="PROSITE" id="PS50048">
    <property type="entry name" value="ZN2_CY6_FUNGAL_2"/>
    <property type="match status" value="1"/>
</dbReference>
<dbReference type="EMBL" id="PUHP01003972">
    <property type="protein sequence ID" value="TQN63755.1"/>
    <property type="molecule type" value="Genomic_DNA"/>
</dbReference>
<feature type="non-terminal residue" evidence="6">
    <location>
        <position position="491"/>
    </location>
</feature>
<dbReference type="InterPro" id="IPR001138">
    <property type="entry name" value="Zn2Cys6_DnaBD"/>
</dbReference>
<feature type="domain" description="Zn(2)-C6 fungal-type" evidence="5">
    <location>
        <begin position="26"/>
        <end position="55"/>
    </location>
</feature>
<comment type="caution">
    <text evidence="6">The sequence shown here is derived from an EMBL/GenBank/DDBJ whole genome shotgun (WGS) entry which is preliminary data.</text>
</comment>
<keyword evidence="2" id="KW-0804">Transcription</keyword>
<feature type="compositionally biased region" description="Low complexity" evidence="4">
    <location>
        <begin position="181"/>
        <end position="198"/>
    </location>
</feature>
<dbReference type="SUPFAM" id="SSF57701">
    <property type="entry name" value="Zn2/Cys6 DNA-binding domain"/>
    <property type="match status" value="1"/>
</dbReference>
<keyword evidence="3" id="KW-0539">Nucleus</keyword>
<organism evidence="6 7">
    <name type="scientific">Colletotrichum shisoi</name>
    <dbReference type="NCBI Taxonomy" id="2078593"/>
    <lineage>
        <taxon>Eukaryota</taxon>
        <taxon>Fungi</taxon>
        <taxon>Dikarya</taxon>
        <taxon>Ascomycota</taxon>
        <taxon>Pezizomycotina</taxon>
        <taxon>Sordariomycetes</taxon>
        <taxon>Hypocreomycetidae</taxon>
        <taxon>Glomerellales</taxon>
        <taxon>Glomerellaceae</taxon>
        <taxon>Colletotrichum</taxon>
        <taxon>Colletotrichum destructivum species complex</taxon>
    </lineage>
</organism>
<gene>
    <name evidence="6" type="ORF">CSHISOI_11662</name>
</gene>
<feature type="compositionally biased region" description="Low complexity" evidence="4">
    <location>
        <begin position="133"/>
        <end position="142"/>
    </location>
</feature>
<dbReference type="PANTHER" id="PTHR47424">
    <property type="entry name" value="REGULATORY PROTEIN GAL4"/>
    <property type="match status" value="1"/>
</dbReference>
<keyword evidence="7" id="KW-1185">Reference proteome</keyword>
<reference evidence="6 7" key="1">
    <citation type="journal article" date="2019" name="Sci. Rep.">
        <title>Colletotrichum shisoi sp. nov., an anthracnose pathogen of Perilla frutescens in Japan: molecular phylogenetic, morphological and genomic evidence.</title>
        <authorList>
            <person name="Gan P."/>
            <person name="Tsushima A."/>
            <person name="Hiroyama R."/>
            <person name="Narusaka M."/>
            <person name="Takano Y."/>
            <person name="Narusaka Y."/>
            <person name="Kawaradani M."/>
            <person name="Damm U."/>
            <person name="Shirasu K."/>
        </authorList>
    </citation>
    <scope>NUCLEOTIDE SEQUENCE [LARGE SCALE GENOMIC DNA]</scope>
    <source>
        <strain evidence="6 7">PG-2018a</strain>
    </source>
</reference>
<dbReference type="PANTHER" id="PTHR47424:SF15">
    <property type="entry name" value="ZN(II)2CYS6 TRANSCRIPTION FACTOR (EUROFUNG)"/>
    <property type="match status" value="1"/>
</dbReference>
<accession>A0A5Q4BA16</accession>
<dbReference type="InterPro" id="IPR051127">
    <property type="entry name" value="Fungal_SecMet_Regulators"/>
</dbReference>
<dbReference type="Proteomes" id="UP000326340">
    <property type="component" value="Unassembled WGS sequence"/>
</dbReference>
<dbReference type="GO" id="GO:0000978">
    <property type="term" value="F:RNA polymerase II cis-regulatory region sequence-specific DNA binding"/>
    <property type="evidence" value="ECO:0007669"/>
    <property type="project" value="TreeGrafter"/>
</dbReference>
<dbReference type="GO" id="GO:0005634">
    <property type="term" value="C:nucleus"/>
    <property type="evidence" value="ECO:0007669"/>
    <property type="project" value="TreeGrafter"/>
</dbReference>
<dbReference type="Gene3D" id="4.10.240.10">
    <property type="entry name" value="Zn(2)-C6 fungal-type DNA-binding domain"/>
    <property type="match status" value="1"/>
</dbReference>
<evidence type="ECO:0000256" key="4">
    <source>
        <dbReference type="SAM" id="MobiDB-lite"/>
    </source>
</evidence>
<dbReference type="SMART" id="SM00066">
    <property type="entry name" value="GAL4"/>
    <property type="match status" value="1"/>
</dbReference>
<evidence type="ECO:0000313" key="7">
    <source>
        <dbReference type="Proteomes" id="UP000326340"/>
    </source>
</evidence>
<evidence type="ECO:0000256" key="1">
    <source>
        <dbReference type="ARBA" id="ARBA00023015"/>
    </source>
</evidence>
<feature type="region of interest" description="Disordered" evidence="4">
    <location>
        <begin position="175"/>
        <end position="198"/>
    </location>
</feature>
<dbReference type="CDD" id="cd12148">
    <property type="entry name" value="fungal_TF_MHR"/>
    <property type="match status" value="1"/>
</dbReference>
<evidence type="ECO:0000259" key="5">
    <source>
        <dbReference type="PROSITE" id="PS50048"/>
    </source>
</evidence>
<evidence type="ECO:0000313" key="6">
    <source>
        <dbReference type="EMBL" id="TQN63755.1"/>
    </source>
</evidence>
<dbReference type="GO" id="GO:0000981">
    <property type="term" value="F:DNA-binding transcription factor activity, RNA polymerase II-specific"/>
    <property type="evidence" value="ECO:0007669"/>
    <property type="project" value="InterPro"/>
</dbReference>
<keyword evidence="1" id="KW-0805">Transcription regulation</keyword>
<feature type="region of interest" description="Disordered" evidence="4">
    <location>
        <begin position="124"/>
        <end position="149"/>
    </location>
</feature>
<sequence>MDAGAETQRTTQNSGIKVRRPRAARACDLCRAKKNKCDELYPCTYCKNRNATCVYNGQDMSRRLFTPEYVRQLEEQVKRLSAIAESVKAPSTDDNASVIANTAAPEFPDGYSPDDRGLQRRLSRNTAAGGSPSNAARSRNAAGQEISGVNRHTRNVEFYGSSSSVALLSHVQRTGDDDDAPVAQTQTQTPGGASSSTAAAAAAAAVDAVFTTAEARSSTRPTKHYPQCRHFLQSFFSSIHYVHPILDRKFFFDRCEELWARPGDVREPSSFWSRGFFDESKRRCDQLGMVTDPEMVQCYFFLAKVCQNELNAHWSYIEMSFSTGRPDTLGADLYHNRLFPVIGEAEPESSAGGSELVDPPSCAIIKCMVDYSKIIRSICLGIYLPETTVPRTVQLAHQIDQDLQRWAEDLPEAIRPTTSVEPRSLKSVREAQWMKRQRLVLTMRFLNIRILLFGSIILLSTSAEKASIPGSQEGIHLCLEAAKQTIEIIYH</sequence>
<evidence type="ECO:0000256" key="3">
    <source>
        <dbReference type="ARBA" id="ARBA00023242"/>
    </source>
</evidence>
<dbReference type="GO" id="GO:0000435">
    <property type="term" value="P:positive regulation of transcription from RNA polymerase II promoter by galactose"/>
    <property type="evidence" value="ECO:0007669"/>
    <property type="project" value="TreeGrafter"/>
</dbReference>
<protein>
    <submittedName>
        <fullName evidence="6">Putative transcriptional regulatory protein</fullName>
    </submittedName>
</protein>
<dbReference type="CDD" id="cd00067">
    <property type="entry name" value="GAL4"/>
    <property type="match status" value="1"/>
</dbReference>
<dbReference type="AlphaFoldDB" id="A0A5Q4BA16"/>
<name>A0A5Q4BA16_9PEZI</name>
<dbReference type="GO" id="GO:0008270">
    <property type="term" value="F:zinc ion binding"/>
    <property type="evidence" value="ECO:0007669"/>
    <property type="project" value="InterPro"/>
</dbReference>
<dbReference type="InterPro" id="IPR036864">
    <property type="entry name" value="Zn2-C6_fun-type_DNA-bd_sf"/>
</dbReference>